<dbReference type="SUPFAM" id="SSF52058">
    <property type="entry name" value="L domain-like"/>
    <property type="match status" value="1"/>
</dbReference>
<protein>
    <submittedName>
        <fullName evidence="1">Uncharacterized protein</fullName>
    </submittedName>
</protein>
<dbReference type="GO" id="GO:0006952">
    <property type="term" value="P:defense response"/>
    <property type="evidence" value="ECO:0007669"/>
    <property type="project" value="InterPro"/>
</dbReference>
<dbReference type="EMBL" id="JAEACU010000007">
    <property type="protein sequence ID" value="KAH7521159.1"/>
    <property type="molecule type" value="Genomic_DNA"/>
</dbReference>
<evidence type="ECO:0000313" key="2">
    <source>
        <dbReference type="Proteomes" id="UP000813462"/>
    </source>
</evidence>
<dbReference type="Proteomes" id="UP000813462">
    <property type="component" value="Unassembled WGS sequence"/>
</dbReference>
<evidence type="ECO:0000313" key="1">
    <source>
        <dbReference type="EMBL" id="KAH7521159.1"/>
    </source>
</evidence>
<dbReference type="PANTHER" id="PTHR11017">
    <property type="entry name" value="LEUCINE-RICH REPEAT-CONTAINING PROTEIN"/>
    <property type="match status" value="1"/>
</dbReference>
<proteinExistence type="predicted"/>
<dbReference type="PANTHER" id="PTHR11017:SF527">
    <property type="entry name" value="TMV RESISTANCE PROTEIN N-LIKE"/>
    <property type="match status" value="1"/>
</dbReference>
<dbReference type="Gene3D" id="3.80.10.10">
    <property type="entry name" value="Ribonuclease Inhibitor"/>
    <property type="match status" value="1"/>
</dbReference>
<dbReference type="InterPro" id="IPR044974">
    <property type="entry name" value="Disease_R_plants"/>
</dbReference>
<gene>
    <name evidence="1" type="ORF">FEM48_Zijuj07G0003600</name>
</gene>
<dbReference type="AlphaFoldDB" id="A0A978V1C6"/>
<accession>A0A978V1C6</accession>
<sequence length="115" mass="13357">MRYVRLLNIHCKVHLPKGLEYLPNNLRFLKWKGHPLKYFPPTFYPSKLVELNMCHAQVELLWRGKKGIPNLERLALEGCRNIVEVHPSIGILKKLRLLNLKDCSSLLSLPDFISA</sequence>
<dbReference type="InterPro" id="IPR032675">
    <property type="entry name" value="LRR_dom_sf"/>
</dbReference>
<name>A0A978V1C6_ZIZJJ</name>
<reference evidence="1" key="1">
    <citation type="journal article" date="2021" name="Front. Plant Sci.">
        <title>Chromosome-Scale Genome Assembly for Chinese Sour Jujube and Insights Into Its Genome Evolution and Domestication Signature.</title>
        <authorList>
            <person name="Shen L.-Y."/>
            <person name="Luo H."/>
            <person name="Wang X.-L."/>
            <person name="Wang X.-M."/>
            <person name="Qiu X.-J."/>
            <person name="Liu H."/>
            <person name="Zhou S.-S."/>
            <person name="Jia K.-H."/>
            <person name="Nie S."/>
            <person name="Bao Y.-T."/>
            <person name="Zhang R.-G."/>
            <person name="Yun Q.-Z."/>
            <person name="Chai Y.-H."/>
            <person name="Lu J.-Y."/>
            <person name="Li Y."/>
            <person name="Zhao S.-W."/>
            <person name="Mao J.-F."/>
            <person name="Jia S.-G."/>
            <person name="Mao Y.-M."/>
        </authorList>
    </citation>
    <scope>NUCLEOTIDE SEQUENCE</scope>
    <source>
        <strain evidence="1">AT0</strain>
        <tissue evidence="1">Leaf</tissue>
    </source>
</reference>
<comment type="caution">
    <text evidence="1">The sequence shown here is derived from an EMBL/GenBank/DDBJ whole genome shotgun (WGS) entry which is preliminary data.</text>
</comment>
<organism evidence="1 2">
    <name type="scientific">Ziziphus jujuba var. spinosa</name>
    <dbReference type="NCBI Taxonomy" id="714518"/>
    <lineage>
        <taxon>Eukaryota</taxon>
        <taxon>Viridiplantae</taxon>
        <taxon>Streptophyta</taxon>
        <taxon>Embryophyta</taxon>
        <taxon>Tracheophyta</taxon>
        <taxon>Spermatophyta</taxon>
        <taxon>Magnoliopsida</taxon>
        <taxon>eudicotyledons</taxon>
        <taxon>Gunneridae</taxon>
        <taxon>Pentapetalae</taxon>
        <taxon>rosids</taxon>
        <taxon>fabids</taxon>
        <taxon>Rosales</taxon>
        <taxon>Rhamnaceae</taxon>
        <taxon>Paliureae</taxon>
        <taxon>Ziziphus</taxon>
    </lineage>
</organism>